<dbReference type="GO" id="GO:0047605">
    <property type="term" value="F:acetolactate decarboxylase activity"/>
    <property type="evidence" value="ECO:0007669"/>
    <property type="project" value="UniProtKB-UniRule"/>
</dbReference>
<dbReference type="EMBL" id="RHHM01000011">
    <property type="protein sequence ID" value="RQM37524.1"/>
    <property type="molecule type" value="Genomic_DNA"/>
</dbReference>
<keyword evidence="6 9" id="KW-0210">Decarboxylase</keyword>
<evidence type="ECO:0000256" key="9">
    <source>
        <dbReference type="PIRNR" id="PIRNR001332"/>
    </source>
</evidence>
<name>A0A3N6RWS4_9GAMM</name>
<dbReference type="GO" id="GO:0045151">
    <property type="term" value="P:acetoin biosynthetic process"/>
    <property type="evidence" value="ECO:0007669"/>
    <property type="project" value="UniProtKB-UniRule"/>
</dbReference>
<protein>
    <recommendedName>
        <fullName evidence="5 9">Alpha-acetolactate decarboxylase</fullName>
        <ecNumber evidence="4 9">4.1.1.5</ecNumber>
    </recommendedName>
</protein>
<comment type="similarity">
    <text evidence="3 9">Belongs to the alpha-acetolactate decarboxylase family.</text>
</comment>
<evidence type="ECO:0000256" key="7">
    <source>
        <dbReference type="ARBA" id="ARBA00023061"/>
    </source>
</evidence>
<evidence type="ECO:0000256" key="6">
    <source>
        <dbReference type="ARBA" id="ARBA00022793"/>
    </source>
</evidence>
<evidence type="ECO:0000313" key="10">
    <source>
        <dbReference type="EMBL" id="RQM37524.1"/>
    </source>
</evidence>
<evidence type="ECO:0000256" key="8">
    <source>
        <dbReference type="ARBA" id="ARBA00023239"/>
    </source>
</evidence>
<gene>
    <name evidence="10" type="ORF">EB241_14890</name>
</gene>
<evidence type="ECO:0000313" key="11">
    <source>
        <dbReference type="Proteomes" id="UP000279457"/>
    </source>
</evidence>
<evidence type="ECO:0000256" key="1">
    <source>
        <dbReference type="ARBA" id="ARBA00001784"/>
    </source>
</evidence>
<dbReference type="UniPathway" id="UPA00626">
    <property type="reaction ID" value="UER00678"/>
</dbReference>
<dbReference type="PIRSF" id="PIRSF001332">
    <property type="entry name" value="Acetolac_decarb"/>
    <property type="match status" value="1"/>
</dbReference>
<keyword evidence="8 9" id="KW-0456">Lyase</keyword>
<evidence type="ECO:0000256" key="3">
    <source>
        <dbReference type="ARBA" id="ARBA00007106"/>
    </source>
</evidence>
<accession>A0A3N6RWS4</accession>
<comment type="catalytic activity">
    <reaction evidence="1 9">
        <text>(2S)-2-acetolactate + H(+) = (R)-acetoin + CO2</text>
        <dbReference type="Rhea" id="RHEA:21580"/>
        <dbReference type="ChEBI" id="CHEBI:15378"/>
        <dbReference type="ChEBI" id="CHEBI:15686"/>
        <dbReference type="ChEBI" id="CHEBI:16526"/>
        <dbReference type="ChEBI" id="CHEBI:58476"/>
        <dbReference type="EC" id="4.1.1.5"/>
    </reaction>
</comment>
<comment type="pathway">
    <text evidence="2 9">Polyol metabolism; (R,R)-butane-2,3-diol biosynthesis; (R,R)-butane-2,3-diol from pyruvate: step 2/3.</text>
</comment>
<dbReference type="EC" id="4.1.1.5" evidence="4 9"/>
<dbReference type="AlphaFoldDB" id="A0A3N6RWS4"/>
<evidence type="ECO:0000256" key="2">
    <source>
        <dbReference type="ARBA" id="ARBA00005170"/>
    </source>
</evidence>
<proteinExistence type="inferred from homology"/>
<dbReference type="PANTHER" id="PTHR35524">
    <property type="entry name" value="ALPHA-ACETOLACTATE DECARBOXYLASE"/>
    <property type="match status" value="1"/>
</dbReference>
<dbReference type="CDD" id="cd17299">
    <property type="entry name" value="acetolactate_decarboxylase"/>
    <property type="match status" value="1"/>
</dbReference>
<reference evidence="10 11" key="1">
    <citation type="submission" date="2018-10" db="EMBL/GenBank/DDBJ databases">
        <title>Draft genome sequence for the type isolate of Erwinia psidii, agent causal of bacterial blight in guava (Psidium guajava) and wilt and die-back of Eucalyptus spp.</title>
        <authorList>
            <person name="Hermenegildo P.S."/>
            <person name="Santos S.A."/>
            <person name="Guimaraes L.M.S."/>
            <person name="Vidigal P.M.P."/>
            <person name="Pereira I.C."/>
            <person name="Badel J.L."/>
            <person name="Alfenas-Zerbini P."/>
            <person name="Ferreira M.A.S.V."/>
            <person name="Alfenas A.C."/>
        </authorList>
    </citation>
    <scope>NUCLEOTIDE SEQUENCE [LARGE SCALE GENOMIC DNA]</scope>
    <source>
        <strain evidence="10 11">IBSBF 435</strain>
    </source>
</reference>
<dbReference type="Proteomes" id="UP000279457">
    <property type="component" value="Unassembled WGS sequence"/>
</dbReference>
<dbReference type="InterPro" id="IPR005128">
    <property type="entry name" value="Acetolactate_a_deCO2ase"/>
</dbReference>
<dbReference type="PANTHER" id="PTHR35524:SF1">
    <property type="entry name" value="ALPHA-ACETOLACTATE DECARBOXYLASE"/>
    <property type="match status" value="1"/>
</dbReference>
<keyword evidence="7 9" id="KW-0005">Acetoin biosynthesis</keyword>
<comment type="caution">
    <text evidence="10">The sequence shown here is derived from an EMBL/GenBank/DDBJ whole genome shotgun (WGS) entry which is preliminary data.</text>
</comment>
<dbReference type="Gene3D" id="3.30.1330.80">
    <property type="entry name" value="Hypothetical protein, similar to alpha- acetolactate decarboxylase, domain 2"/>
    <property type="match status" value="2"/>
</dbReference>
<dbReference type="Pfam" id="PF03306">
    <property type="entry name" value="AAL_decarboxy"/>
    <property type="match status" value="1"/>
</dbReference>
<dbReference type="SUPFAM" id="SSF117856">
    <property type="entry name" value="AF0104/ALDC/Ptd012-like"/>
    <property type="match status" value="1"/>
</dbReference>
<keyword evidence="11" id="KW-1185">Reference proteome</keyword>
<evidence type="ECO:0000256" key="4">
    <source>
        <dbReference type="ARBA" id="ARBA00013204"/>
    </source>
</evidence>
<evidence type="ECO:0000256" key="5">
    <source>
        <dbReference type="ARBA" id="ARBA00020164"/>
    </source>
</evidence>
<sequence>MAEVFMSKIFQFSTLGALMAGHVQGECHLRELLDSHAFGLGCSEAINGELTIFQGDVWEATAGKQPHPLDKHCVPFVQITTFHPEKTFGVRHITQDNAALLLREKISVQNLFLAVCIEAQFNEMVIRRPQPTADTERDIIQMADTQQEDRLLNITGRLVGFWTPELYGRISAAGFHFHFIDEKQKVSGHVLSFRAEEARISCEEKQTIEITHPDSQEYKNLTIDLSALDAIISGVEK</sequence>
<organism evidence="10 11">
    <name type="scientific">Erwinia psidii</name>
    <dbReference type="NCBI Taxonomy" id="69224"/>
    <lineage>
        <taxon>Bacteria</taxon>
        <taxon>Pseudomonadati</taxon>
        <taxon>Pseudomonadota</taxon>
        <taxon>Gammaproteobacteria</taxon>
        <taxon>Enterobacterales</taxon>
        <taxon>Erwiniaceae</taxon>
        <taxon>Erwinia</taxon>
    </lineage>
</organism>